<feature type="compositionally biased region" description="Polar residues" evidence="1">
    <location>
        <begin position="588"/>
        <end position="599"/>
    </location>
</feature>
<feature type="compositionally biased region" description="Basic and acidic residues" evidence="1">
    <location>
        <begin position="990"/>
        <end position="1002"/>
    </location>
</feature>
<name>A0A8H5BFT5_9AGAR</name>
<feature type="compositionally biased region" description="Basic and acidic residues" evidence="1">
    <location>
        <begin position="1"/>
        <end position="13"/>
    </location>
</feature>
<feature type="region of interest" description="Disordered" evidence="1">
    <location>
        <begin position="1"/>
        <end position="54"/>
    </location>
</feature>
<keyword evidence="3" id="KW-1185">Reference proteome</keyword>
<sequence length="1351" mass="144164">MGNVNEGHERDEALSSSSDSADDLSESPSSLSYDERDGDERSGVDPSDEMGDLSILSDTLSVNEGLDEIMAESTRVEQAIELDLSQYREVGVDTTTLVEEQGMTSLISNLSLPISESIIPSSFELLGEVSPFAEGDEVFHTPDLSAESNEEISAQAKQFQILIGFNDSLALVSRLVEEEHVSGHQGKLPKTEENDLQSINEVLPDITSAGQSGNLESDPQQVSEEKLGVSALHVSDEGVPAEGSSSELLMPSALSILDSILGNQGPLPTNDDGFNEVRTSIVINDAANEIMAKFDNADFVLTRPNVPDPSLSARATECDKCGHVLNNVQKSTMQPEQSEGRPANDRTDKEFKALEDALLLSAADNPVVDLIANDSLPKNVQHIDEAGKSEGPVKCPISVSDSLGEMDGNLSDHNTLLVASSGDAVMHPEELTQNVESRRNEPECEPLLPLANLLPREESKNGQETDAPSQDLDVHSQLNIESFVGTDELKVPPFLLVSPVVDVSMEDSPTTVTSTPPVSQTASGIVAVESSADNGVEAPPQKAAPLPLFAVSGVLLTERDGANIDETARNKPPDVLCLSPAVTTATPIQSTTINESAANEDSCAPAKKAEQRAKVPEAPRHTPDRPNWAVAPTVETGSASRPPAKSERRKPATRRGRKSGEAPSKDGPPKSSTSGANRSPVPMSTVTLPVSTKSSDVKASVPKLIGMKFLEAKTPEIKAPTTKSADTNVADVKSALKPILRLPDIGTYEKQDTKPAKARAAVSFEFAPSPTTKTTTGEEQPTIPKQAVDFASGSRGEVVAAAPQPARPAPAPTSSVEPTPARRGRSVSISAAQNSALPPNQRPASIVSSWRSGMVLPVIPEGTTRLKQSEDGRKSLSAVQPGVATVDVSAKDRIAAILAGSCQSNVFKFEAPKVQGNSGATASVSLQPPSITIPKVDVAYKPGKAPSPESPLAEGFQANEHSLLAWRQGVTQPSPPAVVHNSSGATVTIRKPEDKDPKKKDVVAPNSKGKAKAVKAKAVKAKSKPKTLQPPQGPATVDIGHDDLSLHVQERGEPVKVNLPQKAQTATPPEPLRYQTPPRTARPAFFSDIGGPAPVTPSPVQASTHQHNIAFQRLAAAFPVHPSKPDFATNRDVHAQMFMPQRSESISAQAQPPVRIEQPPQLRHYEFVPRSHATSHTAGRPHVPASSIPIRSIDPGSDHPGQHPIQVPPTSLQVFAANPLAARQVDNPFFDGMNNFDGRAQSRELSLYQEHLYQQRQAEIKKQSQGLRQRPSESSFTQSRVNIDYPFPESWNGSLASRPVDHQDMPIYQTARPSAPPPNFATRAHGPPTLAGQQRMGTTLNIPVNQFPPFK</sequence>
<feature type="region of interest" description="Disordered" evidence="1">
    <location>
        <begin position="1332"/>
        <end position="1351"/>
    </location>
</feature>
<feature type="compositionally biased region" description="Polar residues" evidence="1">
    <location>
        <begin position="827"/>
        <end position="844"/>
    </location>
</feature>
<feature type="compositionally biased region" description="Polar residues" evidence="1">
    <location>
        <begin position="670"/>
        <end position="694"/>
    </location>
</feature>
<dbReference type="Proteomes" id="UP000567179">
    <property type="component" value="Unassembled WGS sequence"/>
</dbReference>
<proteinExistence type="predicted"/>
<feature type="compositionally biased region" description="Basic and acidic residues" evidence="1">
    <location>
        <begin position="607"/>
        <end position="624"/>
    </location>
</feature>
<feature type="region of interest" description="Disordered" evidence="1">
    <location>
        <begin position="1171"/>
        <end position="1206"/>
    </location>
</feature>
<feature type="compositionally biased region" description="Basic and acidic residues" evidence="1">
    <location>
        <begin position="658"/>
        <end position="668"/>
    </location>
</feature>
<feature type="region of interest" description="Disordered" evidence="1">
    <location>
        <begin position="972"/>
        <end position="1036"/>
    </location>
</feature>
<feature type="region of interest" description="Disordered" evidence="1">
    <location>
        <begin position="588"/>
        <end position="698"/>
    </location>
</feature>
<organism evidence="2 3">
    <name type="scientific">Psilocybe cf. subviscida</name>
    <dbReference type="NCBI Taxonomy" id="2480587"/>
    <lineage>
        <taxon>Eukaryota</taxon>
        <taxon>Fungi</taxon>
        <taxon>Dikarya</taxon>
        <taxon>Basidiomycota</taxon>
        <taxon>Agaricomycotina</taxon>
        <taxon>Agaricomycetes</taxon>
        <taxon>Agaricomycetidae</taxon>
        <taxon>Agaricales</taxon>
        <taxon>Agaricineae</taxon>
        <taxon>Strophariaceae</taxon>
        <taxon>Psilocybe</taxon>
    </lineage>
</organism>
<evidence type="ECO:0000313" key="2">
    <source>
        <dbReference type="EMBL" id="KAF5321683.1"/>
    </source>
</evidence>
<feature type="region of interest" description="Disordered" evidence="1">
    <location>
        <begin position="750"/>
        <end position="844"/>
    </location>
</feature>
<comment type="caution">
    <text evidence="2">The sequence shown here is derived from an EMBL/GenBank/DDBJ whole genome shotgun (WGS) entry which is preliminary data.</text>
</comment>
<protein>
    <submittedName>
        <fullName evidence="2">Uncharacterized protein</fullName>
    </submittedName>
</protein>
<evidence type="ECO:0000313" key="3">
    <source>
        <dbReference type="Proteomes" id="UP000567179"/>
    </source>
</evidence>
<feature type="compositionally biased region" description="Polar residues" evidence="1">
    <location>
        <begin position="1332"/>
        <end position="1344"/>
    </location>
</feature>
<evidence type="ECO:0000256" key="1">
    <source>
        <dbReference type="SAM" id="MobiDB-lite"/>
    </source>
</evidence>
<feature type="compositionally biased region" description="Basic and acidic residues" evidence="1">
    <location>
        <begin position="33"/>
        <end position="43"/>
    </location>
</feature>
<dbReference type="EMBL" id="JAACJJ010000028">
    <property type="protein sequence ID" value="KAF5321683.1"/>
    <property type="molecule type" value="Genomic_DNA"/>
</dbReference>
<gene>
    <name evidence="2" type="ORF">D9619_000614</name>
</gene>
<reference evidence="2 3" key="1">
    <citation type="journal article" date="2020" name="ISME J.">
        <title>Uncovering the hidden diversity of litter-decomposition mechanisms in mushroom-forming fungi.</title>
        <authorList>
            <person name="Floudas D."/>
            <person name="Bentzer J."/>
            <person name="Ahren D."/>
            <person name="Johansson T."/>
            <person name="Persson P."/>
            <person name="Tunlid A."/>
        </authorList>
    </citation>
    <scope>NUCLEOTIDE SEQUENCE [LARGE SCALE GENOMIC DNA]</scope>
    <source>
        <strain evidence="2 3">CBS 101986</strain>
    </source>
</reference>
<feature type="compositionally biased region" description="Basic residues" evidence="1">
    <location>
        <begin position="1009"/>
        <end position="1025"/>
    </location>
</feature>
<accession>A0A8H5BFT5</accession>
<feature type="region of interest" description="Disordered" evidence="1">
    <location>
        <begin position="1259"/>
        <end position="1281"/>
    </location>
</feature>